<dbReference type="InterPro" id="IPR051885">
    <property type="entry name" value="CC_CF"/>
</dbReference>
<evidence type="ECO:0000256" key="6">
    <source>
        <dbReference type="ARBA" id="ARBA00044798"/>
    </source>
</evidence>
<comment type="similarity">
    <text evidence="5">Belongs to the CFAP263 family.</text>
</comment>
<evidence type="ECO:0000256" key="3">
    <source>
        <dbReference type="ARBA" id="ARBA00023054"/>
    </source>
</evidence>
<sequence length="286" mass="32931">MSFRRGSILSVSSRMTFMDDEPHFEDLTDDELRDTLEQAIQHNRYLQLENEIFERYLQRHDPQSVQVMTQVLESAKHAQRVASQMIPIASALSLTSEKLGRGTSMSGSTLTFTGSRRTITNQILPRGFRISISHRIEMAENEIAEMRKSLGELDTLAAKTRANLRAQMEEVDLRIRETNEARAELEENVVKNGVDPLTGRIPAEKFVRFMEEWLRAADAIIEKLRLKSASLKAQISKAKHQLAQKEELGETLHPIDFEQLAIENHKYQEKIDRKNHHLLQMKKITD</sequence>
<evidence type="ECO:0000256" key="7">
    <source>
        <dbReference type="SAM" id="Coils"/>
    </source>
</evidence>
<name>A0ABM3G0Y4_NEOLC</name>
<dbReference type="InterPro" id="IPR025254">
    <property type="entry name" value="CCDC113/CCDC96_CC"/>
</dbReference>
<accession>A0ABM3G0Y4</accession>
<evidence type="ECO:0000256" key="5">
    <source>
        <dbReference type="ARBA" id="ARBA00044506"/>
    </source>
</evidence>
<evidence type="ECO:0000259" key="8">
    <source>
        <dbReference type="Pfam" id="PF13870"/>
    </source>
</evidence>
<keyword evidence="3 7" id="KW-0175">Coiled coil</keyword>
<dbReference type="PANTHER" id="PTHR15654">
    <property type="entry name" value="COILED-COIL DOMAIN-CONTAINING PROTEIN 113-RELATED"/>
    <property type="match status" value="1"/>
</dbReference>
<feature type="domain" description="CCDC113/CCDC96 coiled-coil" evidence="8">
    <location>
        <begin position="215"/>
        <end position="284"/>
    </location>
</feature>
<reference evidence="10" key="1">
    <citation type="submission" date="2025-08" db="UniProtKB">
        <authorList>
            <consortium name="RefSeq"/>
        </authorList>
    </citation>
    <scope>IDENTIFICATION</scope>
    <source>
        <tissue evidence="10">Thorax and Abdomen</tissue>
    </source>
</reference>
<comment type="subcellular location">
    <subcellularLocation>
        <location evidence="1">Cell projection</location>
        <location evidence="1">Cilium</location>
    </subcellularLocation>
</comment>
<evidence type="ECO:0000256" key="2">
    <source>
        <dbReference type="ARBA" id="ARBA00022794"/>
    </source>
</evidence>
<dbReference type="PANTHER" id="PTHR15654:SF2">
    <property type="entry name" value="COILED-COIL DOMAIN-CONTAINING PROTEIN 113"/>
    <property type="match status" value="1"/>
</dbReference>
<keyword evidence="9" id="KW-1185">Reference proteome</keyword>
<evidence type="ECO:0000256" key="4">
    <source>
        <dbReference type="ARBA" id="ARBA00023273"/>
    </source>
</evidence>
<dbReference type="RefSeq" id="XP_046593931.1">
    <property type="nucleotide sequence ID" value="XM_046737975.1"/>
</dbReference>
<evidence type="ECO:0000256" key="1">
    <source>
        <dbReference type="ARBA" id="ARBA00004138"/>
    </source>
</evidence>
<evidence type="ECO:0000313" key="9">
    <source>
        <dbReference type="Proteomes" id="UP000829291"/>
    </source>
</evidence>
<feature type="coiled-coil region" evidence="7">
    <location>
        <begin position="136"/>
        <end position="188"/>
    </location>
</feature>
<dbReference type="Proteomes" id="UP000829291">
    <property type="component" value="Chromosome 4"/>
</dbReference>
<dbReference type="Pfam" id="PF13870">
    <property type="entry name" value="CCDC113_CCDC96_CC"/>
    <property type="match status" value="1"/>
</dbReference>
<feature type="coiled-coil region" evidence="7">
    <location>
        <begin position="214"/>
        <end position="248"/>
    </location>
</feature>
<dbReference type="GeneID" id="107221409"/>
<keyword evidence="4" id="KW-0966">Cell projection</keyword>
<evidence type="ECO:0000313" key="10">
    <source>
        <dbReference type="RefSeq" id="XP_046593931.1"/>
    </source>
</evidence>
<organism evidence="9 10">
    <name type="scientific">Neodiprion lecontei</name>
    <name type="common">Redheaded pine sawfly</name>
    <dbReference type="NCBI Taxonomy" id="441921"/>
    <lineage>
        <taxon>Eukaryota</taxon>
        <taxon>Metazoa</taxon>
        <taxon>Ecdysozoa</taxon>
        <taxon>Arthropoda</taxon>
        <taxon>Hexapoda</taxon>
        <taxon>Insecta</taxon>
        <taxon>Pterygota</taxon>
        <taxon>Neoptera</taxon>
        <taxon>Endopterygota</taxon>
        <taxon>Hymenoptera</taxon>
        <taxon>Tenthredinoidea</taxon>
        <taxon>Diprionidae</taxon>
        <taxon>Diprioninae</taxon>
        <taxon>Neodiprion</taxon>
    </lineage>
</organism>
<proteinExistence type="inferred from homology"/>
<keyword evidence="2" id="KW-0970">Cilium biogenesis/degradation</keyword>
<protein>
    <recommendedName>
        <fullName evidence="6">Cilia- and flagella-associated protein 263</fullName>
    </recommendedName>
</protein>
<gene>
    <name evidence="10" type="primary">LOC107221409</name>
</gene>